<dbReference type="Proteomes" id="UP001254813">
    <property type="component" value="Unassembled WGS sequence"/>
</dbReference>
<name>A0ABU2G3M7_9EURY</name>
<feature type="region of interest" description="Disordered" evidence="1">
    <location>
        <begin position="91"/>
        <end position="115"/>
    </location>
</feature>
<sequence>MTDAYDEERRESRDARGVLAATWDQLVLLAVFGYLISVTVQYPDSARRFPLVFLVAGFCFLVVQFSSEVLPPAYGERIKVLTQGMANEMETDREELVDEEGRTESGSVTDDASRAEGPTVEPILTSRTTRSVGIIGLLVVFVGVAYLVGFFYAIPLLILGTVGLLGRRDWRSGIVASLLVMAAIYVLFGQVLHVPVTEGVYELPILGGVL</sequence>
<feature type="domain" description="DUF1468" evidence="3">
    <location>
        <begin position="27"/>
        <end position="195"/>
    </location>
</feature>
<keyword evidence="5" id="KW-1185">Reference proteome</keyword>
<dbReference type="RefSeq" id="WP_310928751.1">
    <property type="nucleotide sequence ID" value="NZ_JAMQOQ010000003.1"/>
</dbReference>
<comment type="caution">
    <text evidence="4">The sequence shown here is derived from an EMBL/GenBank/DDBJ whole genome shotgun (WGS) entry which is preliminary data.</text>
</comment>
<accession>A0ABU2G3M7</accession>
<organism evidence="4 5">
    <name type="scientific">Halogeometricum luteum</name>
    <dbReference type="NCBI Taxonomy" id="2950537"/>
    <lineage>
        <taxon>Archaea</taxon>
        <taxon>Methanobacteriati</taxon>
        <taxon>Methanobacteriota</taxon>
        <taxon>Stenosarchaea group</taxon>
        <taxon>Halobacteria</taxon>
        <taxon>Halobacteriales</taxon>
        <taxon>Haloferacaceae</taxon>
        <taxon>Halogeometricum</taxon>
    </lineage>
</organism>
<proteinExistence type="predicted"/>
<feature type="transmembrane region" description="Helical" evidence="2">
    <location>
        <begin position="20"/>
        <end position="37"/>
    </location>
</feature>
<feature type="transmembrane region" description="Helical" evidence="2">
    <location>
        <begin position="49"/>
        <end position="67"/>
    </location>
</feature>
<reference evidence="4 5" key="1">
    <citation type="submission" date="2022-06" db="EMBL/GenBank/DDBJ databases">
        <title>Halogeometricum sp. a new haloarchaeum isolate from saline soil.</title>
        <authorList>
            <person name="Strakova D."/>
            <person name="Galisteo C."/>
            <person name="Sanchez-Porro C."/>
            <person name="Ventosa A."/>
        </authorList>
    </citation>
    <scope>NUCLEOTIDE SEQUENCE [LARGE SCALE GENOMIC DNA]</scope>
    <source>
        <strain evidence="5">S3BR25-2</strain>
    </source>
</reference>
<evidence type="ECO:0000256" key="2">
    <source>
        <dbReference type="SAM" id="Phobius"/>
    </source>
</evidence>
<feature type="transmembrane region" description="Helical" evidence="2">
    <location>
        <begin position="170"/>
        <end position="188"/>
    </location>
</feature>
<dbReference type="EMBL" id="JAMQOQ010000003">
    <property type="protein sequence ID" value="MDS0294904.1"/>
    <property type="molecule type" value="Genomic_DNA"/>
</dbReference>
<evidence type="ECO:0000259" key="3">
    <source>
        <dbReference type="Pfam" id="PF07331"/>
    </source>
</evidence>
<feature type="transmembrane region" description="Helical" evidence="2">
    <location>
        <begin position="134"/>
        <end position="158"/>
    </location>
</feature>
<dbReference type="Pfam" id="PF07331">
    <property type="entry name" value="TctB"/>
    <property type="match status" value="1"/>
</dbReference>
<gene>
    <name evidence="4" type="ORF">NDI79_12060</name>
</gene>
<dbReference type="InterPro" id="IPR009936">
    <property type="entry name" value="DUF1468"/>
</dbReference>
<evidence type="ECO:0000313" key="5">
    <source>
        <dbReference type="Proteomes" id="UP001254813"/>
    </source>
</evidence>
<protein>
    <submittedName>
        <fullName evidence="4">Tripartite tricarboxylate transporter TctB family protein</fullName>
    </submittedName>
</protein>
<keyword evidence="2" id="KW-1133">Transmembrane helix</keyword>
<evidence type="ECO:0000256" key="1">
    <source>
        <dbReference type="SAM" id="MobiDB-lite"/>
    </source>
</evidence>
<keyword evidence="2" id="KW-0472">Membrane</keyword>
<evidence type="ECO:0000313" key="4">
    <source>
        <dbReference type="EMBL" id="MDS0294904.1"/>
    </source>
</evidence>
<keyword evidence="2" id="KW-0812">Transmembrane</keyword>